<organism evidence="1">
    <name type="scientific">hydrothermal vent metagenome</name>
    <dbReference type="NCBI Taxonomy" id="652676"/>
    <lineage>
        <taxon>unclassified sequences</taxon>
        <taxon>metagenomes</taxon>
        <taxon>ecological metagenomes</taxon>
    </lineage>
</organism>
<proteinExistence type="predicted"/>
<accession>A0A1W1DZR6</accession>
<dbReference type="EMBL" id="FPHY01000129">
    <property type="protein sequence ID" value="SFV86966.1"/>
    <property type="molecule type" value="Genomic_DNA"/>
</dbReference>
<dbReference type="AlphaFoldDB" id="A0A1W1DZR6"/>
<evidence type="ECO:0000313" key="1">
    <source>
        <dbReference type="EMBL" id="SFV86966.1"/>
    </source>
</evidence>
<sequence>MVSFLKQLLEKLFKVVSFLKQLLEKLFLLVSFLNKEKTFLFKHYNPATKAF</sequence>
<name>A0A1W1DZR6_9ZZZZ</name>
<reference evidence="1" key="1">
    <citation type="submission" date="2016-10" db="EMBL/GenBank/DDBJ databases">
        <authorList>
            <person name="de Groot N.N."/>
        </authorList>
    </citation>
    <scope>NUCLEOTIDE SEQUENCE</scope>
</reference>
<protein>
    <submittedName>
        <fullName evidence="1">Uncharacterized protein</fullName>
    </submittedName>
</protein>
<gene>
    <name evidence="1" type="ORF">MNB_SUP05-SYMBIONT-4-1338</name>
</gene>